<comment type="caution">
    <text evidence="1">The sequence shown here is derived from an EMBL/GenBank/DDBJ whole genome shotgun (WGS) entry which is preliminary data.</text>
</comment>
<reference evidence="1 2" key="1">
    <citation type="submission" date="2021-07" db="EMBL/GenBank/DDBJ databases">
        <title>The Aristolochia fimbriata genome: insights into angiosperm evolution, floral development and chemical biosynthesis.</title>
        <authorList>
            <person name="Jiao Y."/>
        </authorList>
    </citation>
    <scope>NUCLEOTIDE SEQUENCE [LARGE SCALE GENOMIC DNA]</scope>
    <source>
        <strain evidence="1">IBCAS-2021</strain>
        <tissue evidence="1">Leaf</tissue>
    </source>
</reference>
<proteinExistence type="predicted"/>
<name>A0AAV7FDL2_ARIFI</name>
<dbReference type="EMBL" id="JAINDJ010000002">
    <property type="protein sequence ID" value="KAG9458156.1"/>
    <property type="molecule type" value="Genomic_DNA"/>
</dbReference>
<accession>A0AAV7FDL2</accession>
<evidence type="ECO:0000313" key="1">
    <source>
        <dbReference type="EMBL" id="KAG9458156.1"/>
    </source>
</evidence>
<dbReference type="Proteomes" id="UP000825729">
    <property type="component" value="Unassembled WGS sequence"/>
</dbReference>
<protein>
    <submittedName>
        <fullName evidence="1">Uncharacterized protein</fullName>
    </submittedName>
</protein>
<evidence type="ECO:0000313" key="2">
    <source>
        <dbReference type="Proteomes" id="UP000825729"/>
    </source>
</evidence>
<gene>
    <name evidence="1" type="ORF">H6P81_002664</name>
</gene>
<organism evidence="1 2">
    <name type="scientific">Aristolochia fimbriata</name>
    <name type="common">White veined hardy Dutchman's pipe vine</name>
    <dbReference type="NCBI Taxonomy" id="158543"/>
    <lineage>
        <taxon>Eukaryota</taxon>
        <taxon>Viridiplantae</taxon>
        <taxon>Streptophyta</taxon>
        <taxon>Embryophyta</taxon>
        <taxon>Tracheophyta</taxon>
        <taxon>Spermatophyta</taxon>
        <taxon>Magnoliopsida</taxon>
        <taxon>Magnoliidae</taxon>
        <taxon>Piperales</taxon>
        <taxon>Aristolochiaceae</taxon>
        <taxon>Aristolochia</taxon>
    </lineage>
</organism>
<dbReference type="AlphaFoldDB" id="A0AAV7FDL2"/>
<sequence>MGTGDEEAIQSSDSSWSFSLPFLQVGGLSHRPDQRINILVVLDQRIDMVRAFDYTRNDAPPEDVTEDEDVPPQPVYELAIKLVLYGKNKVRITSLIRSWTGKDFHIFPHGFTVKTTTGDLNFDVTAQKEPTFEEM</sequence>
<keyword evidence="2" id="KW-1185">Reference proteome</keyword>